<proteinExistence type="evidence at transcript level"/>
<dbReference type="AlphaFoldDB" id="D3TPP7"/>
<feature type="signal peptide" evidence="1">
    <location>
        <begin position="1"/>
        <end position="18"/>
    </location>
</feature>
<sequence length="87" mass="10145">MLFLHLLNSILICQSALLHNCSDHFLIFNKFVCSKPYNNLRVDEETLLYKPVYKSISLSKIRVGVFTTLQHHIPKLNLQASFIRKTQ</sequence>
<organism evidence="2">
    <name type="scientific">Glossina morsitans morsitans</name>
    <name type="common">Savannah tsetse fly</name>
    <dbReference type="NCBI Taxonomy" id="37546"/>
    <lineage>
        <taxon>Eukaryota</taxon>
        <taxon>Metazoa</taxon>
        <taxon>Ecdysozoa</taxon>
        <taxon>Arthropoda</taxon>
        <taxon>Hexapoda</taxon>
        <taxon>Insecta</taxon>
        <taxon>Pterygota</taxon>
        <taxon>Neoptera</taxon>
        <taxon>Endopterygota</taxon>
        <taxon>Diptera</taxon>
        <taxon>Brachycera</taxon>
        <taxon>Muscomorpha</taxon>
        <taxon>Hippoboscoidea</taxon>
        <taxon>Glossinidae</taxon>
        <taxon>Glossina</taxon>
    </lineage>
</organism>
<reference evidence="2" key="1">
    <citation type="journal article" date="2010" name="BMC Genomics">
        <title>An insight into the sialome of Glossina morsitans morsitans.</title>
        <authorList>
            <person name="Alves-Silva J."/>
            <person name="Ribeiro J.M."/>
            <person name="Van Den Abbeele J."/>
            <person name="Attardo G."/>
            <person name="Hao Z."/>
            <person name="Haines L.R."/>
            <person name="Soares M.B."/>
            <person name="Berriman M."/>
            <person name="Aksoy S."/>
            <person name="Lehane M.J."/>
        </authorList>
    </citation>
    <scope>NUCLEOTIDE SEQUENCE</scope>
    <source>
        <tissue evidence="2">Salivary gland</tissue>
    </source>
</reference>
<dbReference type="EMBL" id="EZ423399">
    <property type="protein sequence ID" value="ADD19675.1"/>
    <property type="molecule type" value="mRNA"/>
</dbReference>
<protein>
    <submittedName>
        <fullName evidence="2">Hypothetical secreted protein</fullName>
    </submittedName>
</protein>
<evidence type="ECO:0000256" key="1">
    <source>
        <dbReference type="SAM" id="SignalP"/>
    </source>
</evidence>
<evidence type="ECO:0000313" key="2">
    <source>
        <dbReference type="EMBL" id="ADD19675.1"/>
    </source>
</evidence>
<accession>D3TPP7</accession>
<reference evidence="2" key="2">
    <citation type="submission" date="2010-01" db="EMBL/GenBank/DDBJ databases">
        <authorList>
            <consortium name="International Glossina Genome Initiative"/>
            <person name="da Silva J."/>
            <person name="Ribeiro J.M.C."/>
            <person name="Abbeele J.V."/>
            <person name="Attardo G."/>
            <person name="Hao Z."/>
            <person name="Haines L.R."/>
            <person name="Soares M.B."/>
            <person name="Berriman M."/>
            <person name="Aksoy S."/>
            <person name="Lehane M.J."/>
        </authorList>
    </citation>
    <scope>NUCLEOTIDE SEQUENCE</scope>
    <source>
        <tissue evidence="2">Salivary gland</tissue>
    </source>
</reference>
<keyword evidence="1" id="KW-0732">Signal</keyword>
<name>D3TPP7_GLOMM</name>
<feature type="chain" id="PRO_5003050894" evidence="1">
    <location>
        <begin position="19"/>
        <end position="87"/>
    </location>
</feature>